<proteinExistence type="inferred from homology"/>
<evidence type="ECO:0000313" key="4">
    <source>
        <dbReference type="Proteomes" id="UP000585474"/>
    </source>
</evidence>
<evidence type="ECO:0000256" key="1">
    <source>
        <dbReference type="ARBA" id="ARBA00011073"/>
    </source>
</evidence>
<dbReference type="Gene3D" id="2.60.40.2310">
    <property type="match status" value="1"/>
</dbReference>
<dbReference type="PANTHER" id="PTHR10795">
    <property type="entry name" value="PROPROTEIN CONVERTASE SUBTILISIN/KEXIN"/>
    <property type="match status" value="1"/>
</dbReference>
<dbReference type="SUPFAM" id="SSF52743">
    <property type="entry name" value="Subtilisin-like"/>
    <property type="match status" value="1"/>
</dbReference>
<comment type="caution">
    <text evidence="3">The sequence shown here is derived from an EMBL/GenBank/DDBJ whole genome shotgun (WGS) entry which is preliminary data.</text>
</comment>
<dbReference type="AlphaFoldDB" id="A0A7J0H8Z6"/>
<keyword evidence="4" id="KW-1185">Reference proteome</keyword>
<dbReference type="GO" id="GO:0004252">
    <property type="term" value="F:serine-type endopeptidase activity"/>
    <property type="evidence" value="ECO:0007669"/>
    <property type="project" value="InterPro"/>
</dbReference>
<dbReference type="EMBL" id="BJWL01000028">
    <property type="protein sequence ID" value="GFZ19582.1"/>
    <property type="molecule type" value="Genomic_DNA"/>
</dbReference>
<accession>A0A7J0H8Z6</accession>
<dbReference type="GO" id="GO:0006508">
    <property type="term" value="P:proteolysis"/>
    <property type="evidence" value="ECO:0007669"/>
    <property type="project" value="InterPro"/>
</dbReference>
<comment type="similarity">
    <text evidence="1">Belongs to the peptidase S8 family.</text>
</comment>
<evidence type="ECO:0000313" key="3">
    <source>
        <dbReference type="EMBL" id="GFZ19582.1"/>
    </source>
</evidence>
<gene>
    <name evidence="3" type="ORF">Acr_28g0002870</name>
</gene>
<organism evidence="3 4">
    <name type="scientific">Actinidia rufa</name>
    <dbReference type="NCBI Taxonomy" id="165716"/>
    <lineage>
        <taxon>Eukaryota</taxon>
        <taxon>Viridiplantae</taxon>
        <taxon>Streptophyta</taxon>
        <taxon>Embryophyta</taxon>
        <taxon>Tracheophyta</taxon>
        <taxon>Spermatophyta</taxon>
        <taxon>Magnoliopsida</taxon>
        <taxon>eudicotyledons</taxon>
        <taxon>Gunneridae</taxon>
        <taxon>Pentapetalae</taxon>
        <taxon>asterids</taxon>
        <taxon>Ericales</taxon>
        <taxon>Actinidiaceae</taxon>
        <taxon>Actinidia</taxon>
    </lineage>
</organism>
<name>A0A7J0H8Z6_9ERIC</name>
<dbReference type="InterPro" id="IPR045051">
    <property type="entry name" value="SBT"/>
</dbReference>
<dbReference type="OrthoDB" id="206201at2759"/>
<dbReference type="Gene3D" id="3.40.50.200">
    <property type="entry name" value="Peptidase S8/S53 domain"/>
    <property type="match status" value="1"/>
</dbReference>
<dbReference type="InterPro" id="IPR036852">
    <property type="entry name" value="Peptidase_S8/S53_dom_sf"/>
</dbReference>
<keyword evidence="2" id="KW-0732">Signal</keyword>
<protein>
    <submittedName>
        <fullName evidence="3">Uncharacterized protein</fullName>
    </submittedName>
</protein>
<dbReference type="Proteomes" id="UP000585474">
    <property type="component" value="Unassembled WGS sequence"/>
</dbReference>
<reference evidence="3 4" key="1">
    <citation type="submission" date="2019-07" db="EMBL/GenBank/DDBJ databases">
        <title>De Novo Assembly of kiwifruit Actinidia rufa.</title>
        <authorList>
            <person name="Sugita-Konishi S."/>
            <person name="Sato K."/>
            <person name="Mori E."/>
            <person name="Abe Y."/>
            <person name="Kisaki G."/>
            <person name="Hamano K."/>
            <person name="Suezawa K."/>
            <person name="Otani M."/>
            <person name="Fukuda T."/>
            <person name="Manabe T."/>
            <person name="Gomi K."/>
            <person name="Tabuchi M."/>
            <person name="Akimitsu K."/>
            <person name="Kataoka I."/>
        </authorList>
    </citation>
    <scope>NUCLEOTIDE SEQUENCE [LARGE SCALE GENOMIC DNA]</scope>
    <source>
        <strain evidence="4">cv. Fuchu</strain>
    </source>
</reference>
<sequence>MSLQRCRDGLEEHRLLMMREMTMLMRTSYVSPTDRDREHIHASERVTEKGIQRTVLTNCLDPMSYDVSLLKSQNIYFPAASSGSREPYLQIFHRRLCQFYNDSISACASDTLAGMDRAIGNGGNLTAHCNTTNKISIDSTGTHGGDPRSSVEHGSLAAVSDGTRHKNPLFHCSKCTQSNWVFLKRSLVGIAALLKAATDREWSLATIRSAKMTTADVCDNTKNLIKNMATGHPGTPLDYGAGHVNPNKVMNPGLVYEMEVQDYINFLCGMYYTIDQITTIARTSDFSCENASLDLNYLSFIAILNDTNTTSYTFKRVMTNVVDSIVVYTAEVVMPPRSEDCCAANDNFLHRKKTAKLS</sequence>
<evidence type="ECO:0000256" key="2">
    <source>
        <dbReference type="ARBA" id="ARBA00022729"/>
    </source>
</evidence>